<dbReference type="SMART" id="SM00065">
    <property type="entry name" value="GAF"/>
    <property type="match status" value="1"/>
</dbReference>
<evidence type="ECO:0000256" key="1">
    <source>
        <dbReference type="ARBA" id="ARBA00023015"/>
    </source>
</evidence>
<sequence>MADRLDELTTAMADLTGTLEAAPDNAEVFEAICGEAATVIEGADLASITVVRESGPETVAWTHDTAYALDQAQYAAGEGPCLSAAATGEVVRVSVSTASEKWPSFTASAKEMGVGSYLAAPLWVDEQLSGAVNLFGYGAHGFEELDTKVLRLYTVVVVSVLRTARRYQQARQLAESLDAAMRNRAVIEQAKGILMAVHRVDEEQAMRRLITESQHTNVKLREVAARFVRDLTAG</sequence>
<dbReference type="InterPro" id="IPR005561">
    <property type="entry name" value="ANTAR"/>
</dbReference>
<dbReference type="OrthoDB" id="4929862at2"/>
<gene>
    <name evidence="4" type="ORF">SAMN04489732_101720</name>
</gene>
<feature type="domain" description="ANTAR" evidence="3">
    <location>
        <begin position="167"/>
        <end position="228"/>
    </location>
</feature>
<reference evidence="4 5" key="1">
    <citation type="submission" date="2016-10" db="EMBL/GenBank/DDBJ databases">
        <authorList>
            <person name="de Groot N.N."/>
        </authorList>
    </citation>
    <scope>NUCLEOTIDE SEQUENCE [LARGE SCALE GENOMIC DNA]</scope>
    <source>
        <strain evidence="4 5">DSM 44993</strain>
    </source>
</reference>
<dbReference type="Gene3D" id="1.10.10.10">
    <property type="entry name" value="Winged helix-like DNA-binding domain superfamily/Winged helix DNA-binding domain"/>
    <property type="match status" value="1"/>
</dbReference>
<evidence type="ECO:0000313" key="4">
    <source>
        <dbReference type="EMBL" id="SEO63857.1"/>
    </source>
</evidence>
<dbReference type="Pfam" id="PF03861">
    <property type="entry name" value="ANTAR"/>
    <property type="match status" value="1"/>
</dbReference>
<dbReference type="AlphaFoldDB" id="A0A1H8RC58"/>
<dbReference type="InterPro" id="IPR036388">
    <property type="entry name" value="WH-like_DNA-bd_sf"/>
</dbReference>
<keyword evidence="1" id="KW-0805">Transcription regulation</keyword>
<evidence type="ECO:0000259" key="3">
    <source>
        <dbReference type="PROSITE" id="PS50921"/>
    </source>
</evidence>
<dbReference type="Gene3D" id="3.30.450.40">
    <property type="match status" value="1"/>
</dbReference>
<dbReference type="Pfam" id="PF13185">
    <property type="entry name" value="GAF_2"/>
    <property type="match status" value="1"/>
</dbReference>
<evidence type="ECO:0000256" key="2">
    <source>
        <dbReference type="ARBA" id="ARBA00023163"/>
    </source>
</evidence>
<keyword evidence="5" id="KW-1185">Reference proteome</keyword>
<dbReference type="InterPro" id="IPR003018">
    <property type="entry name" value="GAF"/>
</dbReference>
<accession>A0A1H8RC58</accession>
<dbReference type="SUPFAM" id="SSF55781">
    <property type="entry name" value="GAF domain-like"/>
    <property type="match status" value="1"/>
</dbReference>
<dbReference type="InterPro" id="IPR012074">
    <property type="entry name" value="GAF_ANTAR"/>
</dbReference>
<organism evidence="4 5">
    <name type="scientific">Amycolatopsis saalfeldensis</name>
    <dbReference type="NCBI Taxonomy" id="394193"/>
    <lineage>
        <taxon>Bacteria</taxon>
        <taxon>Bacillati</taxon>
        <taxon>Actinomycetota</taxon>
        <taxon>Actinomycetes</taxon>
        <taxon>Pseudonocardiales</taxon>
        <taxon>Pseudonocardiaceae</taxon>
        <taxon>Amycolatopsis</taxon>
    </lineage>
</organism>
<proteinExistence type="predicted"/>
<dbReference type="STRING" id="394193.SAMN04489732_101720"/>
<dbReference type="Proteomes" id="UP000198582">
    <property type="component" value="Unassembled WGS sequence"/>
</dbReference>
<dbReference type="RefSeq" id="WP_091612262.1">
    <property type="nucleotide sequence ID" value="NZ_FOEF01000001.1"/>
</dbReference>
<dbReference type="SMART" id="SM01012">
    <property type="entry name" value="ANTAR"/>
    <property type="match status" value="1"/>
</dbReference>
<dbReference type="InterPro" id="IPR029016">
    <property type="entry name" value="GAF-like_dom_sf"/>
</dbReference>
<protein>
    <submittedName>
        <fullName evidence="4">GAF domain-containing protein</fullName>
    </submittedName>
</protein>
<dbReference type="EMBL" id="FOEF01000001">
    <property type="protein sequence ID" value="SEO63857.1"/>
    <property type="molecule type" value="Genomic_DNA"/>
</dbReference>
<dbReference type="GO" id="GO:0003723">
    <property type="term" value="F:RNA binding"/>
    <property type="evidence" value="ECO:0007669"/>
    <property type="project" value="InterPro"/>
</dbReference>
<dbReference type="PROSITE" id="PS50921">
    <property type="entry name" value="ANTAR"/>
    <property type="match status" value="1"/>
</dbReference>
<dbReference type="PIRSF" id="PIRSF036625">
    <property type="entry name" value="GAF_ANTAR"/>
    <property type="match status" value="1"/>
</dbReference>
<keyword evidence="2" id="KW-0804">Transcription</keyword>
<name>A0A1H8RC58_9PSEU</name>
<evidence type="ECO:0000313" key="5">
    <source>
        <dbReference type="Proteomes" id="UP000198582"/>
    </source>
</evidence>